<evidence type="ECO:0000256" key="5">
    <source>
        <dbReference type="ARBA" id="ARBA00023204"/>
    </source>
</evidence>
<dbReference type="InterPro" id="IPR001497">
    <property type="entry name" value="MethylDNA_cys_MeTrfase_AS"/>
</dbReference>
<comment type="catalytic activity">
    <reaction evidence="6">
        <text>a 6-O-methyl-2'-deoxyguanosine in DNA + L-cysteinyl-[protein] = S-methyl-L-cysteinyl-[protein] + a 2'-deoxyguanosine in DNA</text>
        <dbReference type="Rhea" id="RHEA:24000"/>
        <dbReference type="Rhea" id="RHEA-COMP:10131"/>
        <dbReference type="Rhea" id="RHEA-COMP:10132"/>
        <dbReference type="Rhea" id="RHEA-COMP:11367"/>
        <dbReference type="Rhea" id="RHEA-COMP:11368"/>
        <dbReference type="ChEBI" id="CHEBI:29950"/>
        <dbReference type="ChEBI" id="CHEBI:82612"/>
        <dbReference type="ChEBI" id="CHEBI:85445"/>
        <dbReference type="ChEBI" id="CHEBI:85448"/>
        <dbReference type="EC" id="2.1.1.63"/>
    </reaction>
</comment>
<evidence type="ECO:0000256" key="6">
    <source>
        <dbReference type="ARBA" id="ARBA00049348"/>
    </source>
</evidence>
<dbReference type="PROSITE" id="PS00374">
    <property type="entry name" value="MGMT"/>
    <property type="match status" value="1"/>
</dbReference>
<proteinExistence type="predicted"/>
<dbReference type="PANTHER" id="PTHR10815:SF13">
    <property type="entry name" value="METHYLATED-DNA--PROTEIN-CYSTEINE METHYLTRANSFERASE"/>
    <property type="match status" value="1"/>
</dbReference>
<comment type="caution">
    <text evidence="8">The sequence shown here is derived from an EMBL/GenBank/DDBJ whole genome shotgun (WGS) entry which is preliminary data.</text>
</comment>
<dbReference type="GO" id="GO:0006281">
    <property type="term" value="P:DNA repair"/>
    <property type="evidence" value="ECO:0007669"/>
    <property type="project" value="UniProtKB-KW"/>
</dbReference>
<evidence type="ECO:0000256" key="2">
    <source>
        <dbReference type="ARBA" id="ARBA00022603"/>
    </source>
</evidence>
<keyword evidence="9" id="KW-1185">Reference proteome</keyword>
<name>A0A7W4Z3V2_9ACTN</name>
<dbReference type="PANTHER" id="PTHR10815">
    <property type="entry name" value="METHYLATED-DNA--PROTEIN-CYSTEINE METHYLTRANSFERASE"/>
    <property type="match status" value="1"/>
</dbReference>
<sequence>MLVGNPKAVRAVGTACATNPLPVVVPCHRVLRADGSLGGYIGGAEAKSTLLHLEAA</sequence>
<dbReference type="Proteomes" id="UP000589626">
    <property type="component" value="Unassembled WGS sequence"/>
</dbReference>
<feature type="domain" description="Methylated-DNA-[protein]-cysteine S-methyltransferase DNA binding" evidence="7">
    <location>
        <begin position="2"/>
        <end position="55"/>
    </location>
</feature>
<dbReference type="AlphaFoldDB" id="A0A7W4Z3V2"/>
<organism evidence="8 9">
    <name type="scientific">Nocardioides soli</name>
    <dbReference type="NCBI Taxonomy" id="1036020"/>
    <lineage>
        <taxon>Bacteria</taxon>
        <taxon>Bacillati</taxon>
        <taxon>Actinomycetota</taxon>
        <taxon>Actinomycetes</taxon>
        <taxon>Propionibacteriales</taxon>
        <taxon>Nocardioidaceae</taxon>
        <taxon>Nocardioides</taxon>
    </lineage>
</organism>
<dbReference type="SUPFAM" id="SSF46767">
    <property type="entry name" value="Methylated DNA-protein cysteine methyltransferase, C-terminal domain"/>
    <property type="match status" value="1"/>
</dbReference>
<keyword evidence="5" id="KW-0234">DNA repair</keyword>
<dbReference type="Gene3D" id="1.10.10.10">
    <property type="entry name" value="Winged helix-like DNA-binding domain superfamily/Winged helix DNA-binding domain"/>
    <property type="match status" value="1"/>
</dbReference>
<dbReference type="InterPro" id="IPR036388">
    <property type="entry name" value="WH-like_DNA-bd_sf"/>
</dbReference>
<dbReference type="InterPro" id="IPR036217">
    <property type="entry name" value="MethylDNA_cys_MeTrfase_DNAb"/>
</dbReference>
<reference evidence="8 9" key="1">
    <citation type="submission" date="2020-08" db="EMBL/GenBank/DDBJ databases">
        <title>Sequencing the genomes of 1000 actinobacteria strains.</title>
        <authorList>
            <person name="Klenk H.-P."/>
        </authorList>
    </citation>
    <scope>NUCLEOTIDE SEQUENCE [LARGE SCALE GENOMIC DNA]</scope>
    <source>
        <strain evidence="8 9">DSM 105498</strain>
    </source>
</reference>
<dbReference type="EMBL" id="JACHWR010000003">
    <property type="protein sequence ID" value="MBB3044221.1"/>
    <property type="molecule type" value="Genomic_DNA"/>
</dbReference>
<dbReference type="InterPro" id="IPR014048">
    <property type="entry name" value="MethylDNA_cys_MeTrfase_DNA-bd"/>
</dbReference>
<keyword evidence="2 8" id="KW-0489">Methyltransferase</keyword>
<evidence type="ECO:0000256" key="4">
    <source>
        <dbReference type="ARBA" id="ARBA00022763"/>
    </source>
</evidence>
<evidence type="ECO:0000313" key="8">
    <source>
        <dbReference type="EMBL" id="MBB3044221.1"/>
    </source>
</evidence>
<evidence type="ECO:0000256" key="3">
    <source>
        <dbReference type="ARBA" id="ARBA00022679"/>
    </source>
</evidence>
<evidence type="ECO:0000313" key="9">
    <source>
        <dbReference type="Proteomes" id="UP000589626"/>
    </source>
</evidence>
<accession>A0A7W4Z3V2</accession>
<dbReference type="GO" id="GO:0032259">
    <property type="term" value="P:methylation"/>
    <property type="evidence" value="ECO:0007669"/>
    <property type="project" value="UniProtKB-KW"/>
</dbReference>
<evidence type="ECO:0000259" key="7">
    <source>
        <dbReference type="Pfam" id="PF01035"/>
    </source>
</evidence>
<dbReference type="CDD" id="cd06445">
    <property type="entry name" value="ATase"/>
    <property type="match status" value="1"/>
</dbReference>
<keyword evidence="3 8" id="KW-0808">Transferase</keyword>
<evidence type="ECO:0000256" key="1">
    <source>
        <dbReference type="ARBA" id="ARBA00001286"/>
    </source>
</evidence>
<protein>
    <submittedName>
        <fullName evidence="8">O-6-methylguanine DNA methyltransferase</fullName>
    </submittedName>
</protein>
<dbReference type="NCBIfam" id="TIGR00589">
    <property type="entry name" value="ogt"/>
    <property type="match status" value="1"/>
</dbReference>
<gene>
    <name evidence="8" type="ORF">FHU40_004058</name>
</gene>
<keyword evidence="4" id="KW-0227">DNA damage</keyword>
<comment type="catalytic activity">
    <reaction evidence="1">
        <text>a 4-O-methyl-thymidine in DNA + L-cysteinyl-[protein] = a thymidine in DNA + S-methyl-L-cysteinyl-[protein]</text>
        <dbReference type="Rhea" id="RHEA:53428"/>
        <dbReference type="Rhea" id="RHEA-COMP:10131"/>
        <dbReference type="Rhea" id="RHEA-COMP:10132"/>
        <dbReference type="Rhea" id="RHEA-COMP:13555"/>
        <dbReference type="Rhea" id="RHEA-COMP:13556"/>
        <dbReference type="ChEBI" id="CHEBI:29950"/>
        <dbReference type="ChEBI" id="CHEBI:82612"/>
        <dbReference type="ChEBI" id="CHEBI:137386"/>
        <dbReference type="ChEBI" id="CHEBI:137387"/>
        <dbReference type="EC" id="2.1.1.63"/>
    </reaction>
</comment>
<dbReference type="GO" id="GO:0003908">
    <property type="term" value="F:methylated-DNA-[protein]-cysteine S-methyltransferase activity"/>
    <property type="evidence" value="ECO:0007669"/>
    <property type="project" value="UniProtKB-EC"/>
</dbReference>
<dbReference type="Pfam" id="PF01035">
    <property type="entry name" value="DNA_binding_1"/>
    <property type="match status" value="1"/>
</dbReference>